<comment type="caution">
    <text evidence="9">The sequence shown here is derived from an EMBL/GenBank/DDBJ whole genome shotgun (WGS) entry which is preliminary data.</text>
</comment>
<keyword evidence="5" id="KW-1015">Disulfide bond</keyword>
<keyword evidence="4" id="KW-0560">Oxidoreductase</keyword>
<keyword evidence="6" id="KW-0676">Redox-active center</keyword>
<accession>A0A2P6TYJ6</accession>
<dbReference type="InterPro" id="IPR023753">
    <property type="entry name" value="FAD/NAD-binding_dom"/>
</dbReference>
<protein>
    <submittedName>
        <fullName evidence="9">NADPH-dependent thioredoxin reductase A</fullName>
    </submittedName>
</protein>
<dbReference type="PROSITE" id="PS00573">
    <property type="entry name" value="PYRIDINE_REDOX_2"/>
    <property type="match status" value="1"/>
</dbReference>
<organism evidence="9 10">
    <name type="scientific">Chlorella sorokiniana</name>
    <name type="common">Freshwater green alga</name>
    <dbReference type="NCBI Taxonomy" id="3076"/>
    <lineage>
        <taxon>Eukaryota</taxon>
        <taxon>Viridiplantae</taxon>
        <taxon>Chlorophyta</taxon>
        <taxon>core chlorophytes</taxon>
        <taxon>Trebouxiophyceae</taxon>
        <taxon>Chlorellales</taxon>
        <taxon>Chlorellaceae</taxon>
        <taxon>Chlorella clade</taxon>
        <taxon>Chlorella</taxon>
    </lineage>
</organism>
<evidence type="ECO:0000256" key="4">
    <source>
        <dbReference type="ARBA" id="ARBA00023002"/>
    </source>
</evidence>
<dbReference type="SUPFAM" id="SSF51905">
    <property type="entry name" value="FAD/NAD(P)-binding domain"/>
    <property type="match status" value="1"/>
</dbReference>
<feature type="region of interest" description="Disordered" evidence="7">
    <location>
        <begin position="345"/>
        <end position="371"/>
    </location>
</feature>
<dbReference type="GO" id="GO:0016668">
    <property type="term" value="F:oxidoreductase activity, acting on a sulfur group of donors, NAD(P) as acceptor"/>
    <property type="evidence" value="ECO:0007669"/>
    <property type="project" value="UniProtKB-ARBA"/>
</dbReference>
<evidence type="ECO:0000256" key="5">
    <source>
        <dbReference type="ARBA" id="ARBA00023157"/>
    </source>
</evidence>
<dbReference type="EMBL" id="LHPG02000004">
    <property type="protein sequence ID" value="PRW59131.1"/>
    <property type="molecule type" value="Genomic_DNA"/>
</dbReference>
<evidence type="ECO:0000256" key="6">
    <source>
        <dbReference type="ARBA" id="ARBA00023284"/>
    </source>
</evidence>
<comment type="similarity">
    <text evidence="1">Belongs to the class-II pyridine nucleotide-disulfide oxidoreductase family.</text>
</comment>
<dbReference type="PRINTS" id="PR00469">
    <property type="entry name" value="PNDRDTASEII"/>
</dbReference>
<proteinExistence type="inferred from homology"/>
<sequence length="371" mass="39498">MTTSVAIIGSGPAAHTAAIYLARAELEPILFEGWMANGLAPGGQLTTTTYVENFPGFPEPILGADLCDRFRQQSVRYGTRIYTETVDKLELLKGPPFRLETDTRVVEADAVIIATGAAARKLPIKGLEQYWNNGISACAVCDGSSPLFRNKPVAVIGGGDVACEEALFLARYASKVYIVQRYDYLESSKVMARRAVSHPKVEVLFSHECQEAYGGEDGTLSGIVLRNNQTQETTYLPVGGLFFAIGHAPATAFLGGQLELDSHGYIVTPPGNTSTSVPGVFAAGDVQDWQWRQAVTAAGSGCMAAKEAEDYLSQLALEAEKGGDAVVQLNAAWVADVRQQERKLRKERKAAEEAAAAAAAAGASPEPTPVA</sequence>
<evidence type="ECO:0000256" key="7">
    <source>
        <dbReference type="SAM" id="MobiDB-lite"/>
    </source>
</evidence>
<keyword evidence="10" id="KW-1185">Reference proteome</keyword>
<dbReference type="PANTHER" id="PTHR48105">
    <property type="entry name" value="THIOREDOXIN REDUCTASE 1-RELATED-RELATED"/>
    <property type="match status" value="1"/>
</dbReference>
<dbReference type="AlphaFoldDB" id="A0A2P6TYJ6"/>
<evidence type="ECO:0000259" key="8">
    <source>
        <dbReference type="Pfam" id="PF07992"/>
    </source>
</evidence>
<gene>
    <name evidence="9" type="ORF">C2E21_2380</name>
</gene>
<dbReference type="Proteomes" id="UP000239899">
    <property type="component" value="Unassembled WGS sequence"/>
</dbReference>
<feature type="domain" description="FAD/NAD(P)-binding" evidence="8">
    <location>
        <begin position="4"/>
        <end position="301"/>
    </location>
</feature>
<name>A0A2P6TYJ6_CHLSO</name>
<dbReference type="InterPro" id="IPR036188">
    <property type="entry name" value="FAD/NAD-bd_sf"/>
</dbReference>
<reference evidence="9 10" key="1">
    <citation type="journal article" date="2018" name="Plant J.">
        <title>Genome sequences of Chlorella sorokiniana UTEX 1602 and Micractinium conductrix SAG 241.80: implications to maltose excretion by a green alga.</title>
        <authorList>
            <person name="Arriola M.B."/>
            <person name="Velmurugan N."/>
            <person name="Zhang Y."/>
            <person name="Plunkett M.H."/>
            <person name="Hondzo H."/>
            <person name="Barney B.M."/>
        </authorList>
    </citation>
    <scope>NUCLEOTIDE SEQUENCE [LARGE SCALE GENOMIC DNA]</scope>
    <source>
        <strain evidence="10">UTEX 1602</strain>
    </source>
</reference>
<dbReference type="OrthoDB" id="371245at2759"/>
<dbReference type="InterPro" id="IPR008255">
    <property type="entry name" value="Pyr_nucl-diS_OxRdtase_2_AS"/>
</dbReference>
<evidence type="ECO:0000256" key="1">
    <source>
        <dbReference type="ARBA" id="ARBA00009333"/>
    </source>
</evidence>
<dbReference type="GO" id="GO:0097237">
    <property type="term" value="P:cellular response to toxic substance"/>
    <property type="evidence" value="ECO:0007669"/>
    <property type="project" value="UniProtKB-ARBA"/>
</dbReference>
<keyword evidence="3" id="KW-0274">FAD</keyword>
<dbReference type="InterPro" id="IPR050097">
    <property type="entry name" value="Ferredoxin-NADP_redctase_2"/>
</dbReference>
<keyword evidence="2" id="KW-0285">Flavoprotein</keyword>
<dbReference type="Gene3D" id="3.50.50.60">
    <property type="entry name" value="FAD/NAD(P)-binding domain"/>
    <property type="match status" value="2"/>
</dbReference>
<dbReference type="STRING" id="3076.A0A2P6TYJ6"/>
<dbReference type="Pfam" id="PF07992">
    <property type="entry name" value="Pyr_redox_2"/>
    <property type="match status" value="1"/>
</dbReference>
<evidence type="ECO:0000313" key="10">
    <source>
        <dbReference type="Proteomes" id="UP000239899"/>
    </source>
</evidence>
<feature type="compositionally biased region" description="Low complexity" evidence="7">
    <location>
        <begin position="353"/>
        <end position="363"/>
    </location>
</feature>
<evidence type="ECO:0000256" key="2">
    <source>
        <dbReference type="ARBA" id="ARBA00022630"/>
    </source>
</evidence>
<dbReference type="PRINTS" id="PR00368">
    <property type="entry name" value="FADPNR"/>
</dbReference>
<evidence type="ECO:0000313" key="9">
    <source>
        <dbReference type="EMBL" id="PRW59131.1"/>
    </source>
</evidence>
<evidence type="ECO:0000256" key="3">
    <source>
        <dbReference type="ARBA" id="ARBA00022827"/>
    </source>
</evidence>